<evidence type="ECO:0000256" key="1">
    <source>
        <dbReference type="SAM" id="MobiDB-lite"/>
    </source>
</evidence>
<feature type="region of interest" description="Disordered" evidence="1">
    <location>
        <begin position="49"/>
        <end position="115"/>
    </location>
</feature>
<gene>
    <name evidence="3" type="ORF">AVDCRST_MAG83-3284</name>
</gene>
<feature type="compositionally biased region" description="Basic and acidic residues" evidence="1">
    <location>
        <begin position="78"/>
        <end position="90"/>
    </location>
</feature>
<evidence type="ECO:0000313" key="3">
    <source>
        <dbReference type="EMBL" id="CAA9271284.1"/>
    </source>
</evidence>
<dbReference type="InterPro" id="IPR041657">
    <property type="entry name" value="HTH_17"/>
</dbReference>
<dbReference type="EMBL" id="CADCTE010000176">
    <property type="protein sequence ID" value="CAA9271284.1"/>
    <property type="molecule type" value="Genomic_DNA"/>
</dbReference>
<name>A0A6J4J729_9MICC</name>
<protein>
    <recommendedName>
        <fullName evidence="2">Helix-turn-helix domain-containing protein</fullName>
    </recommendedName>
</protein>
<dbReference type="RefSeq" id="WP_294569876.1">
    <property type="nucleotide sequence ID" value="NZ_CADCTE010000176.1"/>
</dbReference>
<sequence>MTTEKILLSPREVAAHFGLSIRQLARWRRAGTGPPWYALTPRTTRYDPADVSAWLSGPTAAQPLQKKNDPPSSAPGEQPRHHPTDDRGRLAADVGQPVRSRTDFQAYRLDGRQKT</sequence>
<evidence type="ECO:0000259" key="2">
    <source>
        <dbReference type="Pfam" id="PF12728"/>
    </source>
</evidence>
<feature type="domain" description="Helix-turn-helix" evidence="2">
    <location>
        <begin position="7"/>
        <end position="56"/>
    </location>
</feature>
<dbReference type="SUPFAM" id="SSF46955">
    <property type="entry name" value="Putative DNA-binding domain"/>
    <property type="match status" value="1"/>
</dbReference>
<dbReference type="InterPro" id="IPR009061">
    <property type="entry name" value="DNA-bd_dom_put_sf"/>
</dbReference>
<dbReference type="Pfam" id="PF12728">
    <property type="entry name" value="HTH_17"/>
    <property type="match status" value="1"/>
</dbReference>
<reference evidence="3" key="1">
    <citation type="submission" date="2020-02" db="EMBL/GenBank/DDBJ databases">
        <authorList>
            <person name="Meier V. D."/>
        </authorList>
    </citation>
    <scope>NUCLEOTIDE SEQUENCE</scope>
    <source>
        <strain evidence="3">AVDCRST_MAG83</strain>
    </source>
</reference>
<proteinExistence type="predicted"/>
<dbReference type="AlphaFoldDB" id="A0A6J4J729"/>
<organism evidence="3">
    <name type="scientific">uncultured Arthrobacter sp</name>
    <dbReference type="NCBI Taxonomy" id="114050"/>
    <lineage>
        <taxon>Bacteria</taxon>
        <taxon>Bacillati</taxon>
        <taxon>Actinomycetota</taxon>
        <taxon>Actinomycetes</taxon>
        <taxon>Micrococcales</taxon>
        <taxon>Micrococcaceae</taxon>
        <taxon>Arthrobacter</taxon>
        <taxon>environmental samples</taxon>
    </lineage>
</organism>
<accession>A0A6J4J729</accession>